<dbReference type="GO" id="GO:0004197">
    <property type="term" value="F:cysteine-type endopeptidase activity"/>
    <property type="evidence" value="ECO:0007669"/>
    <property type="project" value="InterPro"/>
</dbReference>
<proteinExistence type="inferred from homology"/>
<gene>
    <name evidence="3" type="ORF">GE061_000959</name>
</gene>
<dbReference type="InterPro" id="IPR011600">
    <property type="entry name" value="Pept_C14_caspase"/>
</dbReference>
<dbReference type="Gene3D" id="3.40.50.1460">
    <property type="match status" value="2"/>
</dbReference>
<dbReference type="InterPro" id="IPR002398">
    <property type="entry name" value="Pept_C14"/>
</dbReference>
<dbReference type="GO" id="GO:0005737">
    <property type="term" value="C:cytoplasm"/>
    <property type="evidence" value="ECO:0007669"/>
    <property type="project" value="TreeGrafter"/>
</dbReference>
<dbReference type="GO" id="GO:0006915">
    <property type="term" value="P:apoptotic process"/>
    <property type="evidence" value="ECO:0007669"/>
    <property type="project" value="TreeGrafter"/>
</dbReference>
<accession>A0A8S9YB64</accession>
<evidence type="ECO:0000313" key="3">
    <source>
        <dbReference type="EMBL" id="KAF6216615.1"/>
    </source>
</evidence>
<dbReference type="PANTHER" id="PTHR10454">
    <property type="entry name" value="CASPASE"/>
    <property type="match status" value="1"/>
</dbReference>
<reference evidence="3" key="1">
    <citation type="journal article" date="2021" name="Mol. Ecol. Resour.">
        <title>Apolygus lucorum genome provides insights into omnivorousness and mesophyll feeding.</title>
        <authorList>
            <person name="Liu Y."/>
            <person name="Liu H."/>
            <person name="Wang H."/>
            <person name="Huang T."/>
            <person name="Liu B."/>
            <person name="Yang B."/>
            <person name="Yin L."/>
            <person name="Li B."/>
            <person name="Zhang Y."/>
            <person name="Zhang S."/>
            <person name="Jiang F."/>
            <person name="Zhang X."/>
            <person name="Ren Y."/>
            <person name="Wang B."/>
            <person name="Wang S."/>
            <person name="Lu Y."/>
            <person name="Wu K."/>
            <person name="Fan W."/>
            <person name="Wang G."/>
        </authorList>
    </citation>
    <scope>NUCLEOTIDE SEQUENCE</scope>
    <source>
        <strain evidence="3">12Hb</strain>
    </source>
</reference>
<evidence type="ECO:0000256" key="1">
    <source>
        <dbReference type="ARBA" id="ARBA00010134"/>
    </source>
</evidence>
<dbReference type="SMART" id="SM00115">
    <property type="entry name" value="CASc"/>
    <property type="match status" value="1"/>
</dbReference>
<dbReference type="SUPFAM" id="SSF52129">
    <property type="entry name" value="Caspase-like"/>
    <property type="match status" value="1"/>
</dbReference>
<comment type="caution">
    <text evidence="3">The sequence shown here is derived from an EMBL/GenBank/DDBJ whole genome shotgun (WGS) entry which is preliminary data.</text>
</comment>
<dbReference type="AlphaFoldDB" id="A0A8S9YB64"/>
<dbReference type="Pfam" id="PF00656">
    <property type="entry name" value="Peptidase_C14"/>
    <property type="match status" value="1"/>
</dbReference>
<dbReference type="Proteomes" id="UP000466442">
    <property type="component" value="Linkage Group LG1"/>
</dbReference>
<dbReference type="PANTHER" id="PTHR10454:SF232">
    <property type="entry name" value="AT03047P-RELATED"/>
    <property type="match status" value="1"/>
</dbReference>
<dbReference type="InterPro" id="IPR001309">
    <property type="entry name" value="Pept_C14_p20"/>
</dbReference>
<dbReference type="InterPro" id="IPR029030">
    <property type="entry name" value="Caspase-like_dom_sf"/>
</dbReference>
<dbReference type="GO" id="GO:0006508">
    <property type="term" value="P:proteolysis"/>
    <property type="evidence" value="ECO:0007669"/>
    <property type="project" value="InterPro"/>
</dbReference>
<keyword evidence="4" id="KW-1185">Reference proteome</keyword>
<dbReference type="GO" id="GO:0043525">
    <property type="term" value="P:positive regulation of neuron apoptotic process"/>
    <property type="evidence" value="ECO:0007669"/>
    <property type="project" value="TreeGrafter"/>
</dbReference>
<evidence type="ECO:0000313" key="4">
    <source>
        <dbReference type="Proteomes" id="UP000466442"/>
    </source>
</evidence>
<name>A0A8S9YB64_APOLU</name>
<feature type="domain" description="Caspase family p20" evidence="2">
    <location>
        <begin position="93"/>
        <end position="121"/>
    </location>
</feature>
<dbReference type="OrthoDB" id="6097640at2759"/>
<dbReference type="EMBL" id="WIXP02000001">
    <property type="protein sequence ID" value="KAF6216615.1"/>
    <property type="molecule type" value="Genomic_DNA"/>
</dbReference>
<protein>
    <recommendedName>
        <fullName evidence="2">Caspase family p20 domain-containing protein</fullName>
    </recommendedName>
</protein>
<evidence type="ECO:0000259" key="2">
    <source>
        <dbReference type="PROSITE" id="PS50208"/>
    </source>
</evidence>
<dbReference type="PROSITE" id="PS50208">
    <property type="entry name" value="CASPASE_P20"/>
    <property type="match status" value="1"/>
</dbReference>
<sequence length="263" mass="29710">MSRRTVGTERDDEAYNMRHSGGRGIAVYFGFSEFNVSPDRIEVEDDKKIMKKVYENLGFNQKNIRLFENLSDVKLKKEIKKLQKTDYTNFDCIFITFCGENIKSLIGKPKIFLFQCCRGSNLDDGVEFYADSGAAYYPQDGEGENIDSGYRAYTLPTTADLLITMSTTEGYAAFRVQLFKNLLEILEDAKLRNDDFASVISNNDAHTEIVLSSRVDWNACSYQFSGRSSLLSAKNVACSMNDVASAKPWKRIVASSFEIPNAR</sequence>
<dbReference type="InterPro" id="IPR015917">
    <property type="entry name" value="Pept_C14A"/>
</dbReference>
<organism evidence="3 4">
    <name type="scientific">Apolygus lucorum</name>
    <name type="common">Small green plant bug</name>
    <name type="synonym">Lygocoris lucorum</name>
    <dbReference type="NCBI Taxonomy" id="248454"/>
    <lineage>
        <taxon>Eukaryota</taxon>
        <taxon>Metazoa</taxon>
        <taxon>Ecdysozoa</taxon>
        <taxon>Arthropoda</taxon>
        <taxon>Hexapoda</taxon>
        <taxon>Insecta</taxon>
        <taxon>Pterygota</taxon>
        <taxon>Neoptera</taxon>
        <taxon>Paraneoptera</taxon>
        <taxon>Hemiptera</taxon>
        <taxon>Heteroptera</taxon>
        <taxon>Panheteroptera</taxon>
        <taxon>Cimicomorpha</taxon>
        <taxon>Miridae</taxon>
        <taxon>Mirini</taxon>
        <taxon>Apolygus</taxon>
    </lineage>
</organism>
<comment type="similarity">
    <text evidence="1">Belongs to the peptidase C14A family.</text>
</comment>